<gene>
    <name evidence="8" type="ORF">SAMN05421767_13127</name>
</gene>
<dbReference type="SUPFAM" id="SSF53092">
    <property type="entry name" value="Creatinase/prolidase N-terminal domain"/>
    <property type="match status" value="1"/>
</dbReference>
<dbReference type="InterPro" id="IPR001131">
    <property type="entry name" value="Peptidase_M24B_aminopep-P_CS"/>
</dbReference>
<dbReference type="PANTHER" id="PTHR46112">
    <property type="entry name" value="AMINOPEPTIDASE"/>
    <property type="match status" value="1"/>
</dbReference>
<dbReference type="FunFam" id="3.90.230.10:FF:000014">
    <property type="entry name" value="Aminopeptidase P family protein"/>
    <property type="match status" value="1"/>
</dbReference>
<dbReference type="CDD" id="cd01092">
    <property type="entry name" value="APP-like"/>
    <property type="match status" value="1"/>
</dbReference>
<dbReference type="STRING" id="137733.SAMN05421767_13127"/>
<dbReference type="PANTHER" id="PTHR46112:SF3">
    <property type="entry name" value="AMINOPEPTIDASE YPDF"/>
    <property type="match status" value="1"/>
</dbReference>
<keyword evidence="8" id="KW-0031">Aminopeptidase</keyword>
<evidence type="ECO:0000313" key="8">
    <source>
        <dbReference type="EMBL" id="SER28229.1"/>
    </source>
</evidence>
<evidence type="ECO:0000259" key="6">
    <source>
        <dbReference type="Pfam" id="PF00557"/>
    </source>
</evidence>
<dbReference type="EMBL" id="FOGF01000031">
    <property type="protein sequence ID" value="SER28229.1"/>
    <property type="molecule type" value="Genomic_DNA"/>
</dbReference>
<comment type="similarity">
    <text evidence="2 5">Belongs to the peptidase M24B family.</text>
</comment>
<dbReference type="PROSITE" id="PS00491">
    <property type="entry name" value="PROLINE_PEPTIDASE"/>
    <property type="match status" value="1"/>
</dbReference>
<evidence type="ECO:0000256" key="5">
    <source>
        <dbReference type="RuleBase" id="RU000590"/>
    </source>
</evidence>
<name>A0A1H9MXN6_9LACT</name>
<evidence type="ECO:0000256" key="4">
    <source>
        <dbReference type="ARBA" id="ARBA00022801"/>
    </source>
</evidence>
<reference evidence="8 9" key="1">
    <citation type="submission" date="2016-10" db="EMBL/GenBank/DDBJ databases">
        <authorList>
            <person name="de Groot N.N."/>
        </authorList>
    </citation>
    <scope>NUCLEOTIDE SEQUENCE [LARGE SCALE GENOMIC DNA]</scope>
    <source>
        <strain evidence="8 9">DSM 15827</strain>
    </source>
</reference>
<evidence type="ECO:0000256" key="1">
    <source>
        <dbReference type="ARBA" id="ARBA00001936"/>
    </source>
</evidence>
<dbReference type="OrthoDB" id="9806388at2"/>
<proteinExistence type="inferred from homology"/>
<comment type="cofactor">
    <cofactor evidence="1">
        <name>Mn(2+)</name>
        <dbReference type="ChEBI" id="CHEBI:29035"/>
    </cofactor>
</comment>
<sequence length="353" mass="39329">MSRVAKVRELMKEQELDGFILYSPYNLRYLANFTGTTGFILLTLEKAFFVTDARYTQQAQKQAQGFEVIEHKTGWVQMMADIIQKENIQSLGYEASHLTVEMLDIFEDYFSADMIPTYGLVEHVREIKDDKELDTIRKACSISDAAFLHILNVIKPGMREIDVATELDFYMRKQGATGVSFDTIVASGVRSSMPHGVASDKLIEQGDFVTLDFGCYYEGYASDMTRTIAVGEPSDILKEIYDITLQAQLKVIEAAGPGKTGKELDLIARDYIASRGYGDKFVHSTGHGLGLEVHEAPNVNRLADQKFVPGNVITDEPGIYLPGIGGVRIEDDLIITETGCEVIQKVTKELIIL</sequence>
<evidence type="ECO:0000259" key="7">
    <source>
        <dbReference type="Pfam" id="PF01321"/>
    </source>
</evidence>
<organism evidence="8 9">
    <name type="scientific">Granulicatella balaenopterae</name>
    <dbReference type="NCBI Taxonomy" id="137733"/>
    <lineage>
        <taxon>Bacteria</taxon>
        <taxon>Bacillati</taxon>
        <taxon>Bacillota</taxon>
        <taxon>Bacilli</taxon>
        <taxon>Lactobacillales</taxon>
        <taxon>Carnobacteriaceae</taxon>
        <taxon>Granulicatella</taxon>
    </lineage>
</organism>
<dbReference type="InterPro" id="IPR000994">
    <property type="entry name" value="Pept_M24"/>
</dbReference>
<dbReference type="Gene3D" id="3.40.350.10">
    <property type="entry name" value="Creatinase/prolidase N-terminal domain"/>
    <property type="match status" value="1"/>
</dbReference>
<accession>A0A1H9MXN6</accession>
<feature type="domain" description="Creatinase N-terminal" evidence="7">
    <location>
        <begin position="3"/>
        <end position="127"/>
    </location>
</feature>
<dbReference type="GO" id="GO:0004177">
    <property type="term" value="F:aminopeptidase activity"/>
    <property type="evidence" value="ECO:0007669"/>
    <property type="project" value="UniProtKB-KW"/>
</dbReference>
<dbReference type="Pfam" id="PF00557">
    <property type="entry name" value="Peptidase_M24"/>
    <property type="match status" value="1"/>
</dbReference>
<protein>
    <submittedName>
        <fullName evidence="8">Xaa-Pro aminopeptidase</fullName>
    </submittedName>
</protein>
<feature type="domain" description="Peptidase M24" evidence="6">
    <location>
        <begin position="135"/>
        <end position="337"/>
    </location>
</feature>
<dbReference type="InterPro" id="IPR050659">
    <property type="entry name" value="Peptidase_M24B"/>
</dbReference>
<keyword evidence="4" id="KW-0378">Hydrolase</keyword>
<keyword evidence="9" id="KW-1185">Reference proteome</keyword>
<keyword evidence="8" id="KW-0645">Protease</keyword>
<evidence type="ECO:0000256" key="2">
    <source>
        <dbReference type="ARBA" id="ARBA00008766"/>
    </source>
</evidence>
<dbReference type="InterPro" id="IPR036005">
    <property type="entry name" value="Creatinase/aminopeptidase-like"/>
</dbReference>
<dbReference type="GO" id="GO:0046872">
    <property type="term" value="F:metal ion binding"/>
    <property type="evidence" value="ECO:0007669"/>
    <property type="project" value="UniProtKB-KW"/>
</dbReference>
<keyword evidence="3 5" id="KW-0479">Metal-binding</keyword>
<dbReference type="InterPro" id="IPR000587">
    <property type="entry name" value="Creatinase_N"/>
</dbReference>
<dbReference type="Pfam" id="PF01321">
    <property type="entry name" value="Creatinase_N"/>
    <property type="match status" value="1"/>
</dbReference>
<evidence type="ECO:0000313" key="9">
    <source>
        <dbReference type="Proteomes" id="UP000198556"/>
    </source>
</evidence>
<dbReference type="InterPro" id="IPR029149">
    <property type="entry name" value="Creatin/AminoP/Spt16_N"/>
</dbReference>
<dbReference type="AlphaFoldDB" id="A0A1H9MXN6"/>
<dbReference type="RefSeq" id="WP_089747286.1">
    <property type="nucleotide sequence ID" value="NZ_FOGF01000031.1"/>
</dbReference>
<dbReference type="Gene3D" id="3.90.230.10">
    <property type="entry name" value="Creatinase/methionine aminopeptidase superfamily"/>
    <property type="match status" value="1"/>
</dbReference>
<dbReference type="SUPFAM" id="SSF55920">
    <property type="entry name" value="Creatinase/aminopeptidase"/>
    <property type="match status" value="1"/>
</dbReference>
<dbReference type="Proteomes" id="UP000198556">
    <property type="component" value="Unassembled WGS sequence"/>
</dbReference>
<evidence type="ECO:0000256" key="3">
    <source>
        <dbReference type="ARBA" id="ARBA00022723"/>
    </source>
</evidence>